<proteinExistence type="predicted"/>
<protein>
    <submittedName>
        <fullName evidence="3">Uncharacterized protein</fullName>
    </submittedName>
</protein>
<feature type="region of interest" description="Disordered" evidence="1">
    <location>
        <begin position="1"/>
        <end position="95"/>
    </location>
</feature>
<feature type="compositionally biased region" description="Polar residues" evidence="1">
    <location>
        <begin position="36"/>
        <end position="46"/>
    </location>
</feature>
<keyword evidence="2" id="KW-1185">Reference proteome</keyword>
<evidence type="ECO:0000256" key="1">
    <source>
        <dbReference type="SAM" id="MobiDB-lite"/>
    </source>
</evidence>
<accession>A0A914D778</accession>
<dbReference type="Proteomes" id="UP000887540">
    <property type="component" value="Unplaced"/>
</dbReference>
<feature type="compositionally biased region" description="Acidic residues" evidence="1">
    <location>
        <begin position="66"/>
        <end position="90"/>
    </location>
</feature>
<reference evidence="3" key="1">
    <citation type="submission" date="2022-11" db="UniProtKB">
        <authorList>
            <consortium name="WormBaseParasite"/>
        </authorList>
    </citation>
    <scope>IDENTIFICATION</scope>
</reference>
<dbReference type="WBParaSite" id="ACRNAN_scaffold19637.g12589.t1">
    <property type="protein sequence ID" value="ACRNAN_scaffold19637.g12589.t1"/>
    <property type="gene ID" value="ACRNAN_scaffold19637.g12589"/>
</dbReference>
<name>A0A914D778_9BILA</name>
<organism evidence="2 3">
    <name type="scientific">Acrobeloides nanus</name>
    <dbReference type="NCBI Taxonomy" id="290746"/>
    <lineage>
        <taxon>Eukaryota</taxon>
        <taxon>Metazoa</taxon>
        <taxon>Ecdysozoa</taxon>
        <taxon>Nematoda</taxon>
        <taxon>Chromadorea</taxon>
        <taxon>Rhabditida</taxon>
        <taxon>Tylenchina</taxon>
        <taxon>Cephalobomorpha</taxon>
        <taxon>Cephaloboidea</taxon>
        <taxon>Cephalobidae</taxon>
        <taxon>Acrobeloides</taxon>
    </lineage>
</organism>
<evidence type="ECO:0000313" key="2">
    <source>
        <dbReference type="Proteomes" id="UP000887540"/>
    </source>
</evidence>
<evidence type="ECO:0000313" key="3">
    <source>
        <dbReference type="WBParaSite" id="ACRNAN_scaffold19637.g12589.t1"/>
    </source>
</evidence>
<dbReference type="AlphaFoldDB" id="A0A914D778"/>
<sequence length="152" mass="17203">MDSSRKIFGSSKRHGDDLSEMAPSTSRTLFNVDEMQPSTSSANQPEIENDEEGFEVDLFSDGGSDFGDDQLENADPDYDPNEEYDSEDEKDLPVSKSTYQNKKFNAESGSWLGQPPKNFLDNFSFQPENYETRFSNEMDCFMGIISRGMVSR</sequence>